<evidence type="ECO:0000313" key="2">
    <source>
        <dbReference type="EMBL" id="KAJ1214111.1"/>
    </source>
</evidence>
<proteinExistence type="predicted"/>
<gene>
    <name evidence="2" type="ORF">NDU88_001738</name>
</gene>
<organism evidence="2 3">
    <name type="scientific">Pleurodeles waltl</name>
    <name type="common">Iberian ribbed newt</name>
    <dbReference type="NCBI Taxonomy" id="8319"/>
    <lineage>
        <taxon>Eukaryota</taxon>
        <taxon>Metazoa</taxon>
        <taxon>Chordata</taxon>
        <taxon>Craniata</taxon>
        <taxon>Vertebrata</taxon>
        <taxon>Euteleostomi</taxon>
        <taxon>Amphibia</taxon>
        <taxon>Batrachia</taxon>
        <taxon>Caudata</taxon>
        <taxon>Salamandroidea</taxon>
        <taxon>Salamandridae</taxon>
        <taxon>Pleurodelinae</taxon>
        <taxon>Pleurodeles</taxon>
    </lineage>
</organism>
<feature type="compositionally biased region" description="Basic and acidic residues" evidence="1">
    <location>
        <begin position="89"/>
        <end position="103"/>
    </location>
</feature>
<comment type="caution">
    <text evidence="2">The sequence shown here is derived from an EMBL/GenBank/DDBJ whole genome shotgun (WGS) entry which is preliminary data.</text>
</comment>
<feature type="compositionally biased region" description="Basic and acidic residues" evidence="1">
    <location>
        <begin position="69"/>
        <end position="81"/>
    </location>
</feature>
<evidence type="ECO:0000313" key="3">
    <source>
        <dbReference type="Proteomes" id="UP001066276"/>
    </source>
</evidence>
<evidence type="ECO:0000256" key="1">
    <source>
        <dbReference type="SAM" id="MobiDB-lite"/>
    </source>
</evidence>
<feature type="region of interest" description="Disordered" evidence="1">
    <location>
        <begin position="65"/>
        <end position="103"/>
    </location>
</feature>
<sequence>MCSREAGPCENDDSKKNLDPQEPFPGGTVKNITSVCMEERADVRNPEERDTGKWSRKLEKNINWRRKEKRDGVDRSKKRADGNLSTGERVSKDPRNEVKDQLR</sequence>
<accession>A0AAV7WN86</accession>
<protein>
    <submittedName>
        <fullName evidence="2">Uncharacterized protein</fullName>
    </submittedName>
</protein>
<reference evidence="2" key="1">
    <citation type="journal article" date="2022" name="bioRxiv">
        <title>Sequencing and chromosome-scale assembly of the giantPleurodeles waltlgenome.</title>
        <authorList>
            <person name="Brown T."/>
            <person name="Elewa A."/>
            <person name="Iarovenko S."/>
            <person name="Subramanian E."/>
            <person name="Araus A.J."/>
            <person name="Petzold A."/>
            <person name="Susuki M."/>
            <person name="Suzuki K.-i.T."/>
            <person name="Hayashi T."/>
            <person name="Toyoda A."/>
            <person name="Oliveira C."/>
            <person name="Osipova E."/>
            <person name="Leigh N.D."/>
            <person name="Simon A."/>
            <person name="Yun M.H."/>
        </authorList>
    </citation>
    <scope>NUCLEOTIDE SEQUENCE</scope>
    <source>
        <strain evidence="2">20211129_DDA</strain>
        <tissue evidence="2">Liver</tissue>
    </source>
</reference>
<feature type="region of interest" description="Disordered" evidence="1">
    <location>
        <begin position="1"/>
        <end position="33"/>
    </location>
</feature>
<dbReference type="EMBL" id="JANPWB010000001">
    <property type="protein sequence ID" value="KAJ1214111.1"/>
    <property type="molecule type" value="Genomic_DNA"/>
</dbReference>
<dbReference type="Proteomes" id="UP001066276">
    <property type="component" value="Chromosome 1_1"/>
</dbReference>
<dbReference type="AlphaFoldDB" id="A0AAV7WN86"/>
<keyword evidence="3" id="KW-1185">Reference proteome</keyword>
<name>A0AAV7WN86_PLEWA</name>